<evidence type="ECO:0000313" key="8">
    <source>
        <dbReference type="Proteomes" id="UP000621510"/>
    </source>
</evidence>
<evidence type="ECO:0000256" key="5">
    <source>
        <dbReference type="SAM" id="Phobius"/>
    </source>
</evidence>
<dbReference type="EMBL" id="JAERRG010000005">
    <property type="protein sequence ID" value="MBL1113873.1"/>
    <property type="molecule type" value="Genomic_DNA"/>
</dbReference>
<feature type="compositionally biased region" description="Low complexity" evidence="4">
    <location>
        <begin position="541"/>
        <end position="552"/>
    </location>
</feature>
<feature type="compositionally biased region" description="Pro residues" evidence="4">
    <location>
        <begin position="503"/>
        <end position="515"/>
    </location>
</feature>
<evidence type="ECO:0000259" key="6">
    <source>
        <dbReference type="PROSITE" id="PS50011"/>
    </source>
</evidence>
<evidence type="ECO:0000256" key="3">
    <source>
        <dbReference type="ARBA" id="ARBA00022840"/>
    </source>
</evidence>
<feature type="region of interest" description="Disordered" evidence="4">
    <location>
        <begin position="203"/>
        <end position="477"/>
    </location>
</feature>
<protein>
    <submittedName>
        <fullName evidence="7">Protein kinase</fullName>
    </submittedName>
</protein>
<feature type="compositionally biased region" description="Basic and acidic residues" evidence="4">
    <location>
        <begin position="749"/>
        <end position="760"/>
    </location>
</feature>
<dbReference type="PROSITE" id="PS50011">
    <property type="entry name" value="PROTEIN_KINASE_DOM"/>
    <property type="match status" value="1"/>
</dbReference>
<feature type="compositionally biased region" description="Low complexity" evidence="4">
    <location>
        <begin position="392"/>
        <end position="415"/>
    </location>
</feature>
<evidence type="ECO:0000256" key="4">
    <source>
        <dbReference type="SAM" id="MobiDB-lite"/>
    </source>
</evidence>
<reference evidence="7 8" key="1">
    <citation type="submission" date="2021-01" db="EMBL/GenBank/DDBJ databases">
        <title>WGS of actinomycetes isolated from Thailand.</title>
        <authorList>
            <person name="Thawai C."/>
        </authorList>
    </citation>
    <scope>NUCLEOTIDE SEQUENCE [LARGE SCALE GENOMIC DNA]</scope>
    <source>
        <strain evidence="7 8">CA3R110</strain>
    </source>
</reference>
<feature type="compositionally biased region" description="Basic and acidic residues" evidence="4">
    <location>
        <begin position="282"/>
        <end position="296"/>
    </location>
</feature>
<evidence type="ECO:0000256" key="1">
    <source>
        <dbReference type="ARBA" id="ARBA00008874"/>
    </source>
</evidence>
<accession>A0ABS1PNA6</accession>
<dbReference type="Gene3D" id="1.10.510.10">
    <property type="entry name" value="Transferase(Phosphotransferase) domain 1"/>
    <property type="match status" value="2"/>
</dbReference>
<comment type="caution">
    <text evidence="7">The sequence shown here is derived from an EMBL/GenBank/DDBJ whole genome shotgun (WGS) entry which is preliminary data.</text>
</comment>
<feature type="region of interest" description="Disordered" evidence="4">
    <location>
        <begin position="493"/>
        <end position="567"/>
    </location>
</feature>
<feature type="region of interest" description="Disordered" evidence="4">
    <location>
        <begin position="802"/>
        <end position="867"/>
    </location>
</feature>
<dbReference type="PANTHER" id="PTHR45832">
    <property type="entry name" value="SERINE/THREONINE-PROTEIN KINASE SAMKA-RELATED-RELATED"/>
    <property type="match status" value="1"/>
</dbReference>
<dbReference type="SUPFAM" id="SSF56112">
    <property type="entry name" value="Protein kinase-like (PK-like)"/>
    <property type="match status" value="1"/>
</dbReference>
<evidence type="ECO:0000313" key="7">
    <source>
        <dbReference type="EMBL" id="MBL1113873.1"/>
    </source>
</evidence>
<gene>
    <name evidence="7" type="ORF">JK364_15945</name>
</gene>
<organism evidence="7 8">
    <name type="scientific">Streptomyces endocoffeicus</name>
    <dbReference type="NCBI Taxonomy" id="2898945"/>
    <lineage>
        <taxon>Bacteria</taxon>
        <taxon>Bacillati</taxon>
        <taxon>Actinomycetota</taxon>
        <taxon>Actinomycetes</taxon>
        <taxon>Kitasatosporales</taxon>
        <taxon>Streptomycetaceae</taxon>
        <taxon>Streptomyces</taxon>
    </lineage>
</organism>
<keyword evidence="5" id="KW-1133">Transmembrane helix</keyword>
<feature type="compositionally biased region" description="Low complexity" evidence="4">
    <location>
        <begin position="209"/>
        <end position="227"/>
    </location>
</feature>
<feature type="compositionally biased region" description="Low complexity" evidence="4">
    <location>
        <begin position="464"/>
        <end position="477"/>
    </location>
</feature>
<dbReference type="InterPro" id="IPR011009">
    <property type="entry name" value="Kinase-like_dom_sf"/>
</dbReference>
<keyword evidence="8" id="KW-1185">Reference proteome</keyword>
<feature type="transmembrane region" description="Helical" evidence="5">
    <location>
        <begin position="778"/>
        <end position="798"/>
    </location>
</feature>
<name>A0ABS1PNA6_9ACTN</name>
<feature type="domain" description="Protein kinase" evidence="6">
    <location>
        <begin position="1"/>
        <end position="679"/>
    </location>
</feature>
<feature type="region of interest" description="Disordered" evidence="4">
    <location>
        <begin position="725"/>
        <end position="773"/>
    </location>
</feature>
<sequence length="1014" mass="104195">MEEYAGRVLADRYRLPLPPADEYELVETRAFDTYSGQEVHLRQIPLPEVVDAEVVGDDARWGGGPSGRNGTFAGAGRTARGGGDPAVRRAIAAATSAAQIPDHPRLGQVFHVFAEAGSLWIVSELVSGRPLAALLAEGTLSPHRAAEITNDILTALRALHAHGWVHRNITARTVLLCDDGRAMLTGLAAGAAEEALCGYDPVPAPASSPSPDAVSAFEDGPSADAPASLPPGPAASGDHPDPATQGPAAQGSAAQGPADRVQGPAERGGEGRAAIPGARTAEGGEARPHGGPRYHDQGAAGGFRPPGRPYGGHEPAGEARPDEPAGAAWPGADGREHGGQGTSPGLPEPRSPYGEHGAIEASSGPGAGGSAGPGAGGSAGPGADGPAGAGAGASASASAGVGGPVRSRPGGPVYRDQMTFGSGAGGPMAPYRDQAAAGGLPGPRRAGQPGQPEDREGERGGAGADAPNAAARAARASAIAAYAAGARAAARANVDAATRSPHAPEPAPTPALAPEPDPEPVTGGARWSGRPEAAENAQPTASEGPSASEGGSWDSGGATGGGPATALAAERARQARIVVVGAVTERWAPEQAGPVHENWRLAPPVGPAADLWALGVLMFRAVQGHAPYPEESAAELVQMVCGEAPAYAEECGPLRPVVESLMRQDPTERPDFEELRGWLRSLIRSAPEPDVGISTVTVPSLGSGGASDPRRLPIVRRRGWLVRRGRGRRPAAAADAPVGHARHRRDKREKRERSEPRETRQAPPAPPTQRKPRKLGRMLLLLILLGLAAAVLYAMMFMPRSKDDGGQERTGSAGTPSAAPHDPAGGDKGDGDKGDGDEGEAGKPADPGNPGDQEPQSTDPAGLAKGFAVRKDPKGFKVAVHEDWTRRGENGRGQIRYIGGDFELVVVAGRDKMSEFGGDPMAYQQDREAELSAFRGSSWASSSGLRRIDVGRTAMAEGAFTWRDSSGRNVYARNLAMLIDGRYHVVLVIGPSDERRAVNQYFDQATATYSTTNG</sequence>
<proteinExistence type="inferred from homology"/>
<keyword evidence="5" id="KW-0812">Transmembrane</keyword>
<keyword evidence="7" id="KW-0808">Transferase</keyword>
<dbReference type="PANTHER" id="PTHR45832:SF22">
    <property type="entry name" value="SERINE_THREONINE-PROTEIN KINASE SAMKA-RELATED"/>
    <property type="match status" value="1"/>
</dbReference>
<keyword evidence="7" id="KW-0418">Kinase</keyword>
<comment type="similarity">
    <text evidence="1">Belongs to the protein kinase superfamily. STE Ser/Thr protein kinase family. STE20 subfamily.</text>
</comment>
<feature type="compositionally biased region" description="Gly residues" evidence="4">
    <location>
        <begin position="365"/>
        <end position="391"/>
    </location>
</feature>
<dbReference type="InterPro" id="IPR000719">
    <property type="entry name" value="Prot_kinase_dom"/>
</dbReference>
<dbReference type="SMART" id="SM00220">
    <property type="entry name" value="S_TKc"/>
    <property type="match status" value="1"/>
</dbReference>
<feature type="compositionally biased region" description="Low complexity" evidence="4">
    <location>
        <begin position="730"/>
        <end position="739"/>
    </location>
</feature>
<dbReference type="InterPro" id="IPR051931">
    <property type="entry name" value="PAK3-like"/>
</dbReference>
<dbReference type="Proteomes" id="UP000621510">
    <property type="component" value="Unassembled WGS sequence"/>
</dbReference>
<feature type="compositionally biased region" description="Low complexity" evidence="4">
    <location>
        <begin position="234"/>
        <end position="258"/>
    </location>
</feature>
<feature type="compositionally biased region" description="Basic and acidic residues" evidence="4">
    <location>
        <begin position="824"/>
        <end position="843"/>
    </location>
</feature>
<feature type="compositionally biased region" description="Low complexity" evidence="4">
    <location>
        <begin position="434"/>
        <end position="451"/>
    </location>
</feature>
<dbReference type="Pfam" id="PF00069">
    <property type="entry name" value="Pkinase"/>
    <property type="match status" value="1"/>
</dbReference>
<keyword evidence="3" id="KW-0067">ATP-binding</keyword>
<keyword evidence="2" id="KW-0547">Nucleotide-binding</keyword>
<dbReference type="GO" id="GO:0016301">
    <property type="term" value="F:kinase activity"/>
    <property type="evidence" value="ECO:0007669"/>
    <property type="project" value="UniProtKB-KW"/>
</dbReference>
<evidence type="ECO:0000256" key="2">
    <source>
        <dbReference type="ARBA" id="ARBA00022741"/>
    </source>
</evidence>
<keyword evidence="5" id="KW-0472">Membrane</keyword>
<dbReference type="RefSeq" id="WP_201851724.1">
    <property type="nucleotide sequence ID" value="NZ_JAERRG010000005.1"/>
</dbReference>
<feature type="compositionally biased region" description="Gly residues" evidence="4">
    <location>
        <begin position="553"/>
        <end position="563"/>
    </location>
</feature>